<reference evidence="8" key="1">
    <citation type="journal article" date="2013" name="Nat. Genet.">
        <title>The duck genome and transcriptome provide insight into an avian influenza virus reservoir species.</title>
        <authorList>
            <person name="Huang Y."/>
            <person name="Li Y."/>
            <person name="Burt D.W."/>
            <person name="Chen H."/>
            <person name="Zhang Y."/>
            <person name="Qian W."/>
            <person name="Kim H."/>
            <person name="Gan S."/>
            <person name="Zhao Y."/>
            <person name="Li J."/>
            <person name="Yi K."/>
            <person name="Feng H."/>
            <person name="Zhu P."/>
            <person name="Li B."/>
            <person name="Liu Q."/>
            <person name="Fairley S."/>
            <person name="Magor K.E."/>
            <person name="Du Z."/>
            <person name="Hu X."/>
            <person name="Goodman L."/>
            <person name="Tafer H."/>
            <person name="Vignal A."/>
            <person name="Lee T."/>
            <person name="Kim K.W."/>
            <person name="Sheng Z."/>
            <person name="An Y."/>
            <person name="Searle S."/>
            <person name="Herrero J."/>
            <person name="Groenen M.A."/>
            <person name="Crooijmans R.P."/>
            <person name="Faraut T."/>
            <person name="Cai Q."/>
            <person name="Webster R.G."/>
            <person name="Aldridge J.R."/>
            <person name="Warren W.C."/>
            <person name="Bartschat S."/>
            <person name="Kehr S."/>
            <person name="Marz M."/>
            <person name="Stadler P.F."/>
            <person name="Smith J."/>
            <person name="Kraus R.H."/>
            <person name="Zhao Y."/>
            <person name="Ren L."/>
            <person name="Fei J."/>
            <person name="Morisson M."/>
            <person name="Kaiser P."/>
            <person name="Griffin D.K."/>
            <person name="Rao M."/>
            <person name="Pitel F."/>
            <person name="Wang J."/>
            <person name="Li N."/>
        </authorList>
    </citation>
    <scope>NUCLEOTIDE SEQUENCE [LARGE SCALE GENOMIC DNA]</scope>
</reference>
<dbReference type="GO" id="GO:0016020">
    <property type="term" value="C:membrane"/>
    <property type="evidence" value="ECO:0007669"/>
    <property type="project" value="UniProtKB-SubCell"/>
</dbReference>
<dbReference type="Gene3D" id="1.20.970.40">
    <property type="match status" value="1"/>
</dbReference>
<evidence type="ECO:0000256" key="2">
    <source>
        <dbReference type="ARBA" id="ARBA00011016"/>
    </source>
</evidence>
<dbReference type="GO" id="GO:0007160">
    <property type="term" value="P:cell-matrix adhesion"/>
    <property type="evidence" value="ECO:0007669"/>
    <property type="project" value="TreeGrafter"/>
</dbReference>
<protein>
    <submittedName>
        <fullName evidence="7">Mesothelin</fullName>
    </submittedName>
</protein>
<dbReference type="PANTHER" id="PTHR23412">
    <property type="entry name" value="STEREOCILIN RELATED"/>
    <property type="match status" value="1"/>
</dbReference>
<name>R0JDU3_ANAPL</name>
<keyword evidence="5" id="KW-0472">Membrane</keyword>
<evidence type="ECO:0000256" key="1">
    <source>
        <dbReference type="ARBA" id="ARBA00004370"/>
    </source>
</evidence>
<evidence type="ECO:0000313" key="7">
    <source>
        <dbReference type="EMBL" id="EOA95380.1"/>
    </source>
</evidence>
<keyword evidence="6" id="KW-0325">Glycoprotein</keyword>
<feature type="non-terminal residue" evidence="7">
    <location>
        <position position="520"/>
    </location>
</feature>
<evidence type="ECO:0000313" key="8">
    <source>
        <dbReference type="Proteomes" id="UP000296049"/>
    </source>
</evidence>
<proteinExistence type="inferred from homology"/>
<evidence type="ECO:0000256" key="4">
    <source>
        <dbReference type="ARBA" id="ARBA00022889"/>
    </source>
</evidence>
<organism evidence="7 8">
    <name type="scientific">Anas platyrhynchos</name>
    <name type="common">Mallard</name>
    <name type="synonym">Anas boschas</name>
    <dbReference type="NCBI Taxonomy" id="8839"/>
    <lineage>
        <taxon>Eukaryota</taxon>
        <taxon>Metazoa</taxon>
        <taxon>Chordata</taxon>
        <taxon>Craniata</taxon>
        <taxon>Vertebrata</taxon>
        <taxon>Euteleostomi</taxon>
        <taxon>Archelosauria</taxon>
        <taxon>Archosauria</taxon>
        <taxon>Dinosauria</taxon>
        <taxon>Saurischia</taxon>
        <taxon>Theropoda</taxon>
        <taxon>Coelurosauria</taxon>
        <taxon>Aves</taxon>
        <taxon>Neognathae</taxon>
        <taxon>Galloanserae</taxon>
        <taxon>Anseriformes</taxon>
        <taxon>Anatidae</taxon>
        <taxon>Anatinae</taxon>
        <taxon>Anas</taxon>
    </lineage>
</organism>
<keyword evidence="8" id="KW-1185">Reference proteome</keyword>
<dbReference type="InterPro" id="IPR026664">
    <property type="entry name" value="Stereocilin-rel"/>
</dbReference>
<dbReference type="EMBL" id="KB744307">
    <property type="protein sequence ID" value="EOA95380.1"/>
    <property type="molecule type" value="Genomic_DNA"/>
</dbReference>
<dbReference type="Proteomes" id="UP000296049">
    <property type="component" value="Unassembled WGS sequence"/>
</dbReference>
<evidence type="ECO:0000256" key="3">
    <source>
        <dbReference type="ARBA" id="ARBA00022729"/>
    </source>
</evidence>
<sequence length="520" mass="57905">GYTCAVANEIGTERVQQLAKVMKKKNVQLGEDQLSCLVKMVTLHGIPKDLDSYPKDLLLFLSPSDYAATGSCRQYFASVGKANLDLLQRDSSERKQLLLEALACLKISGTQVNEENAEILGHLVCDLGEEYIRSSGENLLEQLSQCASFLPDQEEAIKSVISSGNTTFGPPSVWSASTLNELVGLIPIFDHSILQKIPKNALTLWLKNFARDSPLSREQLATIVEELLPARHKRASDAVLNDYMMPLMYSPEELRACLKNVSLENHLSQILNYPFSKEQLAVLKENLDQTYPDGYPDSLLSKLGSFIDTATPEEIKRWRITSPNTLAFLLKSLPKDKQAIALIERYVTLGNPLNATALEAINRKHLCLLNATTLNRIDSNALKRVSLNFSSCPQFTKDILYAKAKRAFSDQHNLPSYYTHIEPYLGGAPGEDLKALSKDNVNMSVDTLAKLRTDSLMSLTPAEVKGLLGVNIRDLVKWQNKSPIREWVRRQKQAELDKLAIGLTGGTQEGYIIIVTPQFQ</sequence>
<accession>R0JDU3</accession>
<dbReference type="InterPro" id="IPR010335">
    <property type="entry name" value="Mesothelin"/>
</dbReference>
<gene>
    <name evidence="7" type="ORF">Anapl_13904</name>
</gene>
<dbReference type="AlphaFoldDB" id="R0JDU3"/>
<dbReference type="PANTHER" id="PTHR23412:SF6">
    <property type="entry name" value="MESOTHELIN"/>
    <property type="match status" value="1"/>
</dbReference>
<keyword evidence="3" id="KW-0732">Signal</keyword>
<dbReference type="Pfam" id="PF06060">
    <property type="entry name" value="Mesothelin"/>
    <property type="match status" value="1"/>
</dbReference>
<evidence type="ECO:0000256" key="5">
    <source>
        <dbReference type="ARBA" id="ARBA00023136"/>
    </source>
</evidence>
<dbReference type="GO" id="GO:0009986">
    <property type="term" value="C:cell surface"/>
    <property type="evidence" value="ECO:0007669"/>
    <property type="project" value="TreeGrafter"/>
</dbReference>
<comment type="subcellular location">
    <subcellularLocation>
        <location evidence="1">Membrane</location>
    </subcellularLocation>
</comment>
<evidence type="ECO:0000256" key="6">
    <source>
        <dbReference type="ARBA" id="ARBA00023180"/>
    </source>
</evidence>
<keyword evidence="4" id="KW-0130">Cell adhesion</keyword>
<comment type="similarity">
    <text evidence="2">Belongs to the mesothelin family.</text>
</comment>
<feature type="non-terminal residue" evidence="7">
    <location>
        <position position="1"/>
    </location>
</feature>